<dbReference type="InterPro" id="IPR002347">
    <property type="entry name" value="SDR_fam"/>
</dbReference>
<sequence length="245" mass="25004">MTDKIALITGGASGIGRATAETLAARGLSVGLADRNRDLLDQTVAEMTSQGHSAFAVPLDVTDRAQCASALAKVGRDRGPISVVVTCAGIAAVSRIGETGNAEGWDREIAINLTGSFNVISGCIDQLKTKGGAIVTVSSVVGMRSGFAEAGYAASKGGVLALTRQLARELAPFGIRANCIAPGYIDTPMLAGGAGDVSDWMDIHCPMKRLGRPEEIAAAIAFLASPDASYVNGAILPVDGGYLVV</sequence>
<dbReference type="PANTHER" id="PTHR42760:SF133">
    <property type="entry name" value="3-OXOACYL-[ACYL-CARRIER-PROTEIN] REDUCTASE"/>
    <property type="match status" value="1"/>
</dbReference>
<comment type="caution">
    <text evidence="4">The sequence shown here is derived from an EMBL/GenBank/DDBJ whole genome shotgun (WGS) entry which is preliminary data.</text>
</comment>
<dbReference type="PANTHER" id="PTHR42760">
    <property type="entry name" value="SHORT-CHAIN DEHYDROGENASES/REDUCTASES FAMILY MEMBER"/>
    <property type="match status" value="1"/>
</dbReference>
<feature type="domain" description="Ketoreductase" evidence="3">
    <location>
        <begin position="4"/>
        <end position="203"/>
    </location>
</feature>
<dbReference type="PROSITE" id="PS00061">
    <property type="entry name" value="ADH_SHORT"/>
    <property type="match status" value="1"/>
</dbReference>
<keyword evidence="5" id="KW-1185">Reference proteome</keyword>
<keyword evidence="2" id="KW-0560">Oxidoreductase</keyword>
<evidence type="ECO:0000256" key="1">
    <source>
        <dbReference type="ARBA" id="ARBA00006484"/>
    </source>
</evidence>
<dbReference type="OrthoDB" id="198783at2"/>
<dbReference type="SUPFAM" id="SSF51735">
    <property type="entry name" value="NAD(P)-binding Rossmann-fold domains"/>
    <property type="match status" value="1"/>
</dbReference>
<dbReference type="GO" id="GO:0006633">
    <property type="term" value="P:fatty acid biosynthetic process"/>
    <property type="evidence" value="ECO:0007669"/>
    <property type="project" value="TreeGrafter"/>
</dbReference>
<evidence type="ECO:0000256" key="2">
    <source>
        <dbReference type="ARBA" id="ARBA00023002"/>
    </source>
</evidence>
<dbReference type="PRINTS" id="PR00080">
    <property type="entry name" value="SDRFAMILY"/>
</dbReference>
<dbReference type="Pfam" id="PF13561">
    <property type="entry name" value="adh_short_C2"/>
    <property type="match status" value="1"/>
</dbReference>
<dbReference type="FunFam" id="3.40.50.720:FF:000084">
    <property type="entry name" value="Short-chain dehydrogenase reductase"/>
    <property type="match status" value="1"/>
</dbReference>
<evidence type="ECO:0000259" key="3">
    <source>
        <dbReference type="SMART" id="SM00822"/>
    </source>
</evidence>
<reference evidence="4 5" key="1">
    <citation type="submission" date="2018-04" db="EMBL/GenBank/DDBJ databases">
        <title>Genomic Encyclopedia of Archaeal and Bacterial Type Strains, Phase II (KMG-II): from individual species to whole genera.</title>
        <authorList>
            <person name="Goeker M."/>
        </authorList>
    </citation>
    <scope>NUCLEOTIDE SEQUENCE [LARGE SCALE GENOMIC DNA]</scope>
    <source>
        <strain evidence="4 5">DSM 29329</strain>
    </source>
</reference>
<dbReference type="AlphaFoldDB" id="A0A2T6A7K9"/>
<dbReference type="InterPro" id="IPR020904">
    <property type="entry name" value="Sc_DH/Rdtase_CS"/>
</dbReference>
<evidence type="ECO:0000313" key="4">
    <source>
        <dbReference type="EMBL" id="PTX39793.1"/>
    </source>
</evidence>
<dbReference type="EMBL" id="QBKN01000036">
    <property type="protein sequence ID" value="PTX39793.1"/>
    <property type="molecule type" value="Genomic_DNA"/>
</dbReference>
<dbReference type="SMART" id="SM00822">
    <property type="entry name" value="PKS_KR"/>
    <property type="match status" value="1"/>
</dbReference>
<dbReference type="RefSeq" id="WP_107978626.1">
    <property type="nucleotide sequence ID" value="NZ_BMEZ01000035.1"/>
</dbReference>
<evidence type="ECO:0000313" key="5">
    <source>
        <dbReference type="Proteomes" id="UP000244069"/>
    </source>
</evidence>
<comment type="similarity">
    <text evidence="1">Belongs to the short-chain dehydrogenases/reductases (SDR) family.</text>
</comment>
<organism evidence="4 5">
    <name type="scientific">Allosediminivita pacifica</name>
    <dbReference type="NCBI Taxonomy" id="1267769"/>
    <lineage>
        <taxon>Bacteria</taxon>
        <taxon>Pseudomonadati</taxon>
        <taxon>Pseudomonadota</taxon>
        <taxon>Alphaproteobacteria</taxon>
        <taxon>Rhodobacterales</taxon>
        <taxon>Paracoccaceae</taxon>
        <taxon>Allosediminivita</taxon>
    </lineage>
</organism>
<dbReference type="PRINTS" id="PR00081">
    <property type="entry name" value="GDHRDH"/>
</dbReference>
<protein>
    <submittedName>
        <fullName evidence="4">3-oxoacyl-[acyl-carrier-protein] reductase</fullName>
    </submittedName>
</protein>
<gene>
    <name evidence="4" type="ORF">C8N44_13636</name>
</gene>
<name>A0A2T6A7K9_9RHOB</name>
<dbReference type="GO" id="GO:0048038">
    <property type="term" value="F:quinone binding"/>
    <property type="evidence" value="ECO:0007669"/>
    <property type="project" value="TreeGrafter"/>
</dbReference>
<dbReference type="InterPro" id="IPR036291">
    <property type="entry name" value="NAD(P)-bd_dom_sf"/>
</dbReference>
<proteinExistence type="inferred from homology"/>
<dbReference type="Gene3D" id="3.40.50.720">
    <property type="entry name" value="NAD(P)-binding Rossmann-like Domain"/>
    <property type="match status" value="1"/>
</dbReference>
<dbReference type="Proteomes" id="UP000244069">
    <property type="component" value="Unassembled WGS sequence"/>
</dbReference>
<dbReference type="GO" id="GO:0016616">
    <property type="term" value="F:oxidoreductase activity, acting on the CH-OH group of donors, NAD or NADP as acceptor"/>
    <property type="evidence" value="ECO:0007669"/>
    <property type="project" value="TreeGrafter"/>
</dbReference>
<accession>A0A2T6A7K9</accession>
<dbReference type="InterPro" id="IPR057326">
    <property type="entry name" value="KR_dom"/>
</dbReference>